<gene>
    <name evidence="2" type="ORF">OLC1_LOCUS14099</name>
</gene>
<dbReference type="AlphaFoldDB" id="A0AAV1DF02"/>
<accession>A0AAV1DF02</accession>
<evidence type="ECO:0000256" key="1">
    <source>
        <dbReference type="SAM" id="MobiDB-lite"/>
    </source>
</evidence>
<reference evidence="2" key="1">
    <citation type="submission" date="2023-03" db="EMBL/GenBank/DDBJ databases">
        <authorList>
            <person name="Julca I."/>
        </authorList>
    </citation>
    <scope>NUCLEOTIDE SEQUENCE</scope>
</reference>
<dbReference type="EMBL" id="OX459122">
    <property type="protein sequence ID" value="CAI9105392.1"/>
    <property type="molecule type" value="Genomic_DNA"/>
</dbReference>
<keyword evidence="3" id="KW-1185">Reference proteome</keyword>
<name>A0AAV1DF02_OLDCO</name>
<feature type="compositionally biased region" description="Basic and acidic residues" evidence="1">
    <location>
        <begin position="119"/>
        <end position="138"/>
    </location>
</feature>
<sequence>MRGHDPQGPVRFHGFHAAGAPQKNDPGDNFRAGQLHGVRGQGLVPELQPDQEEVPEPGPAGPAGPGRLPRAPGRHQASAPGRRVGPLIQQDRGPALHGLADPLQRRDDEPVHLSRRLRLLREEVPPEVHRRKAPEDFPPRQQFPGNAEEIQAAETHQETRLRRRGGRRPSVGVRRSDGERRVSDLVEKERQAVVTGAGEPDPVQRDGGSRQKRKFHYH</sequence>
<feature type="compositionally biased region" description="Basic and acidic residues" evidence="1">
    <location>
        <begin position="174"/>
        <end position="191"/>
    </location>
</feature>
<protein>
    <submittedName>
        <fullName evidence="2">OLC1v1004303C1</fullName>
    </submittedName>
</protein>
<organism evidence="2 3">
    <name type="scientific">Oldenlandia corymbosa var. corymbosa</name>
    <dbReference type="NCBI Taxonomy" id="529605"/>
    <lineage>
        <taxon>Eukaryota</taxon>
        <taxon>Viridiplantae</taxon>
        <taxon>Streptophyta</taxon>
        <taxon>Embryophyta</taxon>
        <taxon>Tracheophyta</taxon>
        <taxon>Spermatophyta</taxon>
        <taxon>Magnoliopsida</taxon>
        <taxon>eudicotyledons</taxon>
        <taxon>Gunneridae</taxon>
        <taxon>Pentapetalae</taxon>
        <taxon>asterids</taxon>
        <taxon>lamiids</taxon>
        <taxon>Gentianales</taxon>
        <taxon>Rubiaceae</taxon>
        <taxon>Rubioideae</taxon>
        <taxon>Spermacoceae</taxon>
        <taxon>Hedyotis-Oldenlandia complex</taxon>
        <taxon>Oldenlandia</taxon>
    </lineage>
</organism>
<dbReference type="Proteomes" id="UP001161247">
    <property type="component" value="Chromosome 5"/>
</dbReference>
<proteinExistence type="predicted"/>
<evidence type="ECO:0000313" key="3">
    <source>
        <dbReference type="Proteomes" id="UP001161247"/>
    </source>
</evidence>
<feature type="region of interest" description="Disordered" evidence="1">
    <location>
        <begin position="1"/>
        <end position="218"/>
    </location>
</feature>
<feature type="compositionally biased region" description="Basic and acidic residues" evidence="1">
    <location>
        <begin position="103"/>
        <end position="112"/>
    </location>
</feature>
<evidence type="ECO:0000313" key="2">
    <source>
        <dbReference type="EMBL" id="CAI9105392.1"/>
    </source>
</evidence>